<dbReference type="SUPFAM" id="SSF90123">
    <property type="entry name" value="ABC transporter transmembrane region"/>
    <property type="match status" value="1"/>
</dbReference>
<dbReference type="CDD" id="cd18547">
    <property type="entry name" value="ABC_6TM_Tm288_like"/>
    <property type="match status" value="1"/>
</dbReference>
<evidence type="ECO:0000256" key="3">
    <source>
        <dbReference type="ARBA" id="ARBA00022692"/>
    </source>
</evidence>
<dbReference type="InterPro" id="IPR011527">
    <property type="entry name" value="ABC1_TM_dom"/>
</dbReference>
<evidence type="ECO:0000256" key="5">
    <source>
        <dbReference type="ARBA" id="ARBA00022840"/>
    </source>
</evidence>
<dbReference type="InterPro" id="IPR003439">
    <property type="entry name" value="ABC_transporter-like_ATP-bd"/>
</dbReference>
<feature type="transmembrane region" description="Helical" evidence="11">
    <location>
        <begin position="189"/>
        <end position="206"/>
    </location>
</feature>
<sequence>MTTPEESAPSRFRTVARVLGMLHPHRYAVYSVLLAAFLGVVSVSVAPFVLGRGTDVIFNGVIGMQLPAGLSKDEAVEGLRAEGRDQFADMVSGMDVIPGVGIDFGNLGRILVIVLALYLLSSGLIWMAAYGLNEIVQRVVRDMRSRVERKIHRLPLKYFDTHSRGDMLSRVTNDIDNVSAGMQESISQLVLAVLTLLGLVVMMLFISPMLAIVAILTVPASVLATVLVARRSRRHFASQWEATGVLNGQIEEAFTGHELITAYGRTSEVQARFTETNESLYQASYRAQFVSGLVMPLVTFLGNVGYVVIAVLGGLRVASGTATLGEIQALIQYSRQLVQPLAQIGAMVNLLQSASASAERVFAVLDEPEEEPESPAPTMPWSRHGLVEFEHVSFSYVPDRPLIEDLSLQVEPGQMVAIVGPTGAGKTTLINLILRFYEVDSGRILVDGVDITQMSREELRSRIGIVLQDTWLFGGTIRENIAYGNPHATENQIMSAARMSYVDRFVRALPDGYDTVLDEENGSLSAGERQLVTIARAFVAKPTILILDEATSSVDTRTELLVQQATARLRDARTSFVIAHRLSTIRDADRIVVMEDGHIVEQGTHHGLLEAGGAYARLYDAQFKVLVE</sequence>
<dbReference type="GO" id="GO:0005886">
    <property type="term" value="C:plasma membrane"/>
    <property type="evidence" value="ECO:0007669"/>
    <property type="project" value="UniProtKB-SubCell"/>
</dbReference>
<keyword evidence="6 11" id="KW-1133">Transmembrane helix</keyword>
<dbReference type="Gene3D" id="1.20.1560.10">
    <property type="entry name" value="ABC transporter type 1, transmembrane domain"/>
    <property type="match status" value="1"/>
</dbReference>
<proteinExistence type="inferred from homology"/>
<evidence type="ECO:0000256" key="10">
    <source>
        <dbReference type="ARBA" id="ARBA00071747"/>
    </source>
</evidence>
<dbReference type="KEGG" id="rcr:NCTC10994_02389"/>
<evidence type="ECO:0000256" key="4">
    <source>
        <dbReference type="ARBA" id="ARBA00022741"/>
    </source>
</evidence>
<name>A0A2X4UC60_9NOCA</name>
<evidence type="ECO:0000256" key="2">
    <source>
        <dbReference type="ARBA" id="ARBA00022448"/>
    </source>
</evidence>
<feature type="domain" description="ABC transporter" evidence="12">
    <location>
        <begin position="387"/>
        <end position="621"/>
    </location>
</feature>
<feature type="transmembrane region" description="Helical" evidence="11">
    <location>
        <begin position="212"/>
        <end position="229"/>
    </location>
</feature>
<dbReference type="PROSITE" id="PS00211">
    <property type="entry name" value="ABC_TRANSPORTER_1"/>
    <property type="match status" value="1"/>
</dbReference>
<evidence type="ECO:0000259" key="12">
    <source>
        <dbReference type="PROSITE" id="PS50893"/>
    </source>
</evidence>
<evidence type="ECO:0000256" key="9">
    <source>
        <dbReference type="ARBA" id="ARBA00061644"/>
    </source>
</evidence>
<keyword evidence="5" id="KW-0067">ATP-binding</keyword>
<dbReference type="Proteomes" id="UP000249091">
    <property type="component" value="Chromosome 1"/>
</dbReference>
<dbReference type="PROSITE" id="PS50929">
    <property type="entry name" value="ABC_TM1F"/>
    <property type="match status" value="1"/>
</dbReference>
<accession>A0A2X4UC60</accession>
<dbReference type="Pfam" id="PF00005">
    <property type="entry name" value="ABC_tran"/>
    <property type="match status" value="1"/>
</dbReference>
<dbReference type="STRING" id="1219011.GCA_001895045_04166"/>
<comment type="function">
    <text evidence="8">ABC transporter involved in fatty acid import. Transmembrane domains (TMD) form a pore in the membrane and the ATP-binding domain (NBD) is responsible for energy generation.</text>
</comment>
<comment type="subcellular location">
    <subcellularLocation>
        <location evidence="1">Cell membrane</location>
        <topology evidence="1">Multi-pass membrane protein</topology>
    </subcellularLocation>
</comment>
<dbReference type="InterPro" id="IPR036640">
    <property type="entry name" value="ABC1_TM_sf"/>
</dbReference>
<dbReference type="InterPro" id="IPR039421">
    <property type="entry name" value="Type_1_exporter"/>
</dbReference>
<keyword evidence="14" id="KW-0378">Hydrolase</keyword>
<keyword evidence="3 11" id="KW-0812">Transmembrane</keyword>
<dbReference type="FunFam" id="3.40.50.300:FF:000287">
    <property type="entry name" value="Multidrug ABC transporter ATP-binding protein"/>
    <property type="match status" value="1"/>
</dbReference>
<gene>
    <name evidence="14" type="primary">yheH_2</name>
    <name evidence="14" type="ORF">NCTC10994_02389</name>
</gene>
<dbReference type="RefSeq" id="WP_072705088.1">
    <property type="nucleotide sequence ID" value="NZ_JAFBBL010000001.1"/>
</dbReference>
<dbReference type="AlphaFoldDB" id="A0A2X4UC60"/>
<dbReference type="PANTHER" id="PTHR24221">
    <property type="entry name" value="ATP-BINDING CASSETTE SUB-FAMILY B"/>
    <property type="match status" value="1"/>
</dbReference>
<dbReference type="Gene3D" id="3.40.50.300">
    <property type="entry name" value="P-loop containing nucleotide triphosphate hydrolases"/>
    <property type="match status" value="1"/>
</dbReference>
<keyword evidence="15" id="KW-1185">Reference proteome</keyword>
<dbReference type="PANTHER" id="PTHR24221:SF499">
    <property type="entry name" value="FATTY ACID ABC TRANSPORTER ATP-BINDING_PERMEASE PROTEIN"/>
    <property type="match status" value="1"/>
</dbReference>
<keyword evidence="4" id="KW-0547">Nucleotide-binding</keyword>
<dbReference type="Pfam" id="PF00664">
    <property type="entry name" value="ABC_membrane"/>
    <property type="match status" value="1"/>
</dbReference>
<dbReference type="CDD" id="cd03254">
    <property type="entry name" value="ABCC_Glucan_exporter_like"/>
    <property type="match status" value="1"/>
</dbReference>
<keyword evidence="2" id="KW-0813">Transport</keyword>
<dbReference type="InterPro" id="IPR017871">
    <property type="entry name" value="ABC_transporter-like_CS"/>
</dbReference>
<dbReference type="GO" id="GO:0016887">
    <property type="term" value="F:ATP hydrolysis activity"/>
    <property type="evidence" value="ECO:0007669"/>
    <property type="project" value="InterPro"/>
</dbReference>
<dbReference type="EMBL" id="LS483468">
    <property type="protein sequence ID" value="SQI33008.1"/>
    <property type="molecule type" value="Genomic_DNA"/>
</dbReference>
<evidence type="ECO:0000259" key="13">
    <source>
        <dbReference type="PROSITE" id="PS50929"/>
    </source>
</evidence>
<dbReference type="SUPFAM" id="SSF52540">
    <property type="entry name" value="P-loop containing nucleoside triphosphate hydrolases"/>
    <property type="match status" value="1"/>
</dbReference>
<dbReference type="PROSITE" id="PS50893">
    <property type="entry name" value="ABC_TRANSPORTER_2"/>
    <property type="match status" value="1"/>
</dbReference>
<evidence type="ECO:0000256" key="1">
    <source>
        <dbReference type="ARBA" id="ARBA00004651"/>
    </source>
</evidence>
<dbReference type="GO" id="GO:0005524">
    <property type="term" value="F:ATP binding"/>
    <property type="evidence" value="ECO:0007669"/>
    <property type="project" value="UniProtKB-KW"/>
</dbReference>
<evidence type="ECO:0000313" key="14">
    <source>
        <dbReference type="EMBL" id="SQI33008.1"/>
    </source>
</evidence>
<evidence type="ECO:0000256" key="11">
    <source>
        <dbReference type="SAM" id="Phobius"/>
    </source>
</evidence>
<feature type="transmembrane region" description="Helical" evidence="11">
    <location>
        <begin position="110"/>
        <end position="132"/>
    </location>
</feature>
<protein>
    <recommendedName>
        <fullName evidence="10">Fatty acid ABC transporter ATP-binding/permease protein</fullName>
    </recommendedName>
</protein>
<dbReference type="SMART" id="SM00382">
    <property type="entry name" value="AAA"/>
    <property type="match status" value="1"/>
</dbReference>
<evidence type="ECO:0000256" key="7">
    <source>
        <dbReference type="ARBA" id="ARBA00023136"/>
    </source>
</evidence>
<evidence type="ECO:0000256" key="6">
    <source>
        <dbReference type="ARBA" id="ARBA00022989"/>
    </source>
</evidence>
<evidence type="ECO:0000313" key="15">
    <source>
        <dbReference type="Proteomes" id="UP000249091"/>
    </source>
</evidence>
<dbReference type="GO" id="GO:0140359">
    <property type="term" value="F:ABC-type transporter activity"/>
    <property type="evidence" value="ECO:0007669"/>
    <property type="project" value="InterPro"/>
</dbReference>
<evidence type="ECO:0000256" key="8">
    <source>
        <dbReference type="ARBA" id="ARBA00055053"/>
    </source>
</evidence>
<feature type="transmembrane region" description="Helical" evidence="11">
    <location>
        <begin position="27"/>
        <end position="50"/>
    </location>
</feature>
<feature type="transmembrane region" description="Helical" evidence="11">
    <location>
        <begin position="289"/>
        <end position="315"/>
    </location>
</feature>
<dbReference type="InterPro" id="IPR027417">
    <property type="entry name" value="P-loop_NTPase"/>
</dbReference>
<keyword evidence="7 11" id="KW-0472">Membrane</keyword>
<dbReference type="InterPro" id="IPR003593">
    <property type="entry name" value="AAA+_ATPase"/>
</dbReference>
<comment type="similarity">
    <text evidence="9">Belongs to the ABC transporter superfamily. Lipid exporter (TC 3.A.1.106) family.</text>
</comment>
<feature type="domain" description="ABC transmembrane type-1" evidence="13">
    <location>
        <begin position="32"/>
        <end position="353"/>
    </location>
</feature>
<reference evidence="14 15" key="1">
    <citation type="submission" date="2018-06" db="EMBL/GenBank/DDBJ databases">
        <authorList>
            <consortium name="Pathogen Informatics"/>
            <person name="Doyle S."/>
        </authorList>
    </citation>
    <scope>NUCLEOTIDE SEQUENCE [LARGE SCALE GENOMIC DNA]</scope>
    <source>
        <strain evidence="14 15">NCTC10994</strain>
    </source>
</reference>
<organism evidence="14 15">
    <name type="scientific">Rhodococcus coprophilus</name>
    <dbReference type="NCBI Taxonomy" id="38310"/>
    <lineage>
        <taxon>Bacteria</taxon>
        <taxon>Bacillati</taxon>
        <taxon>Actinomycetota</taxon>
        <taxon>Actinomycetes</taxon>
        <taxon>Mycobacteriales</taxon>
        <taxon>Nocardiaceae</taxon>
        <taxon>Rhodococcus</taxon>
    </lineage>
</organism>